<dbReference type="Proteomes" id="UP001433508">
    <property type="component" value="Unassembled WGS sequence"/>
</dbReference>
<name>A0ACC3SZX1_LIPKO</name>
<gene>
    <name evidence="1" type="ORF">V1525DRAFT_404514</name>
</gene>
<comment type="caution">
    <text evidence="1">The sequence shown here is derived from an EMBL/GenBank/DDBJ whole genome shotgun (WGS) entry which is preliminary data.</text>
</comment>
<sequence>MLSVSSAVLAALAIAIAPVLAVPEHADSISTVASVSSRLRVLFEPEQLPCHIAGVAACVDVLQKNFFACDPRDIDCQCGALIELELSCYGICPKSDLLLEVATTINEICSKPGVSSQYDQEPEFLEDDDEEIVVDFDDGGSLVIENNATDEAALEFDDEIQEDDVADDLGDDEPLVVDDSAAEEPATGDEVTDADESAIAEGSDTTEEIALAEESDTTEEIDLAEESEISEESAVAEVPAADDESAAEENVAEEPAASIPASVWDDSVPADDGEPMGLYDASEDTTYGVAASEQVNTYIPYFATATPVTAAAPAAESTYVPVAVPQPAALSPTATPVAEDRSPSEVFNAVAAASITSIPVFVPVHTVMADTDNTVTVTFPRFQGFSPAAVTPTTSGGVAPTVVPMALDVNSTVEDSDATSTNSRESGLYNSSSSAIDNYAYNSSGSGRQLNESGYGDLSGNQSYNTTDTIFDSSSHNIGVTATIVVGAAIGVAFALF</sequence>
<dbReference type="EMBL" id="MU971372">
    <property type="protein sequence ID" value="KAK9237199.1"/>
    <property type="molecule type" value="Genomic_DNA"/>
</dbReference>
<proteinExistence type="predicted"/>
<evidence type="ECO:0000313" key="2">
    <source>
        <dbReference type="Proteomes" id="UP001433508"/>
    </source>
</evidence>
<keyword evidence="2" id="KW-1185">Reference proteome</keyword>
<protein>
    <submittedName>
        <fullName evidence="1">Uncharacterized protein</fullName>
    </submittedName>
</protein>
<evidence type="ECO:0000313" key="1">
    <source>
        <dbReference type="EMBL" id="KAK9237199.1"/>
    </source>
</evidence>
<organism evidence="1 2">
    <name type="scientific">Lipomyces kononenkoae</name>
    <name type="common">Yeast</name>
    <dbReference type="NCBI Taxonomy" id="34357"/>
    <lineage>
        <taxon>Eukaryota</taxon>
        <taxon>Fungi</taxon>
        <taxon>Dikarya</taxon>
        <taxon>Ascomycota</taxon>
        <taxon>Saccharomycotina</taxon>
        <taxon>Lipomycetes</taxon>
        <taxon>Lipomycetales</taxon>
        <taxon>Lipomycetaceae</taxon>
        <taxon>Lipomyces</taxon>
    </lineage>
</organism>
<accession>A0ACC3SZX1</accession>
<reference evidence="2" key="1">
    <citation type="journal article" date="2024" name="Front. Bioeng. Biotechnol.">
        <title>Genome-scale model development and genomic sequencing of the oleaginous clade Lipomyces.</title>
        <authorList>
            <person name="Czajka J.J."/>
            <person name="Han Y."/>
            <person name="Kim J."/>
            <person name="Mondo S.J."/>
            <person name="Hofstad B.A."/>
            <person name="Robles A."/>
            <person name="Haridas S."/>
            <person name="Riley R."/>
            <person name="LaButti K."/>
            <person name="Pangilinan J."/>
            <person name="Andreopoulos W."/>
            <person name="Lipzen A."/>
            <person name="Yan J."/>
            <person name="Wang M."/>
            <person name="Ng V."/>
            <person name="Grigoriev I.V."/>
            <person name="Spatafora J.W."/>
            <person name="Magnuson J.K."/>
            <person name="Baker S.E."/>
            <person name="Pomraning K.R."/>
        </authorList>
    </citation>
    <scope>NUCLEOTIDE SEQUENCE [LARGE SCALE GENOMIC DNA]</scope>
    <source>
        <strain evidence="2">CBS 7786</strain>
    </source>
</reference>